<protein>
    <recommendedName>
        <fullName evidence="2">NAD-dependent epimerase/dehydratase domain-containing protein</fullName>
    </recommendedName>
</protein>
<reference evidence="1" key="1">
    <citation type="journal article" date="2014" name="Front. Microbiol.">
        <title>High frequency of phylogenetically diverse reductive dehalogenase-homologous genes in deep subseafloor sedimentary metagenomes.</title>
        <authorList>
            <person name="Kawai M."/>
            <person name="Futagami T."/>
            <person name="Toyoda A."/>
            <person name="Takaki Y."/>
            <person name="Nishi S."/>
            <person name="Hori S."/>
            <person name="Arai W."/>
            <person name="Tsubouchi T."/>
            <person name="Morono Y."/>
            <person name="Uchiyama I."/>
            <person name="Ito T."/>
            <person name="Fujiyama A."/>
            <person name="Inagaki F."/>
            <person name="Takami H."/>
        </authorList>
    </citation>
    <scope>NUCLEOTIDE SEQUENCE</scope>
    <source>
        <strain evidence="1">Expedition CK06-06</strain>
    </source>
</reference>
<gene>
    <name evidence="1" type="ORF">S01H1_09716</name>
</gene>
<comment type="caution">
    <text evidence="1">The sequence shown here is derived from an EMBL/GenBank/DDBJ whole genome shotgun (WGS) entry which is preliminary data.</text>
</comment>
<sequence>MVTDDTRIAILGGRGMLGTDLAKICRQQGFEVKVFDLPEFDMTNS</sequence>
<evidence type="ECO:0008006" key="2">
    <source>
        <dbReference type="Google" id="ProtNLM"/>
    </source>
</evidence>
<name>X0TAB2_9ZZZZ</name>
<dbReference type="AlphaFoldDB" id="X0TAB2"/>
<dbReference type="Gene3D" id="3.40.50.720">
    <property type="entry name" value="NAD(P)-binding Rossmann-like Domain"/>
    <property type="match status" value="1"/>
</dbReference>
<accession>X0TAB2</accession>
<proteinExistence type="predicted"/>
<feature type="non-terminal residue" evidence="1">
    <location>
        <position position="45"/>
    </location>
</feature>
<evidence type="ECO:0000313" key="1">
    <source>
        <dbReference type="EMBL" id="GAF85132.1"/>
    </source>
</evidence>
<dbReference type="EMBL" id="BARS01004967">
    <property type="protein sequence ID" value="GAF85132.1"/>
    <property type="molecule type" value="Genomic_DNA"/>
</dbReference>
<organism evidence="1">
    <name type="scientific">marine sediment metagenome</name>
    <dbReference type="NCBI Taxonomy" id="412755"/>
    <lineage>
        <taxon>unclassified sequences</taxon>
        <taxon>metagenomes</taxon>
        <taxon>ecological metagenomes</taxon>
    </lineage>
</organism>